<dbReference type="AlphaFoldDB" id="A0A222FKQ4"/>
<gene>
    <name evidence="1" type="ORF">CHH28_12050</name>
</gene>
<proteinExistence type="predicted"/>
<dbReference type="KEGG" id="bsan:CHH28_12050"/>
<protein>
    <submittedName>
        <fullName evidence="1">Uncharacterized protein</fullName>
    </submittedName>
</protein>
<evidence type="ECO:0000313" key="1">
    <source>
        <dbReference type="EMBL" id="ASP39360.1"/>
    </source>
</evidence>
<reference evidence="1 2" key="1">
    <citation type="submission" date="2017-07" db="EMBL/GenBank/DDBJ databases">
        <title>Annotated genome sequence of Bacterioplanes sanyensis isolated from Red Sea.</title>
        <authorList>
            <person name="Rehman Z.U."/>
        </authorList>
    </citation>
    <scope>NUCLEOTIDE SEQUENCE [LARGE SCALE GENOMIC DNA]</scope>
    <source>
        <strain evidence="1 2">NV9</strain>
    </source>
</reference>
<keyword evidence="2" id="KW-1185">Reference proteome</keyword>
<dbReference type="OrthoDB" id="6120180at2"/>
<organism evidence="1 2">
    <name type="scientific">Bacterioplanes sanyensis</name>
    <dbReference type="NCBI Taxonomy" id="1249553"/>
    <lineage>
        <taxon>Bacteria</taxon>
        <taxon>Pseudomonadati</taxon>
        <taxon>Pseudomonadota</taxon>
        <taxon>Gammaproteobacteria</taxon>
        <taxon>Oceanospirillales</taxon>
        <taxon>Oceanospirillaceae</taxon>
        <taxon>Bacterioplanes</taxon>
    </lineage>
</organism>
<accession>A0A222FKQ4</accession>
<dbReference type="Proteomes" id="UP000202440">
    <property type="component" value="Chromosome"/>
</dbReference>
<dbReference type="RefSeq" id="WP_094060540.1">
    <property type="nucleotide sequence ID" value="NZ_CP022530.1"/>
</dbReference>
<name>A0A222FKQ4_9GAMM</name>
<evidence type="ECO:0000313" key="2">
    <source>
        <dbReference type="Proteomes" id="UP000202440"/>
    </source>
</evidence>
<dbReference type="EMBL" id="CP022530">
    <property type="protein sequence ID" value="ASP39360.1"/>
    <property type="molecule type" value="Genomic_DNA"/>
</dbReference>
<sequence length="116" mass="13451">MTSRKPRIEKKLHTRYQADFLFECSQDPSWADKLQKLEDGQALESAVEGVPEDFTAQFPETESLLLNYCIERVELADVPRNAACWWQLEEGTQFFLCYPAQFPQAALYLAVDFDDH</sequence>